<sequence length="267" mass="27852">MPHSGIMKRYAGVRSDLRLLPQTGRLVSSLSVWVQRTGDYERRRPGAPWSTRQRDVAADRDPLPAGLLALAVASILLAALELGWIPPTEGHAVAFGLLLLVVSLQFVGSVVAYLARDPVASTALGVLAGTWAAVALSKLTSPPGATSAGLGVLLVGACVLLWVPALVGLPDKVLPCIVFVLAGLRFLLTGIYQLTSAPAWETVTGIVGLVVCACALYCAFAALYQDARGQRGVPPLMRRGGARTSEAAAFGVDAEHVASEPGVRGQL</sequence>
<evidence type="ECO:0000256" key="1">
    <source>
        <dbReference type="SAM" id="Phobius"/>
    </source>
</evidence>
<feature type="transmembrane region" description="Helical" evidence="1">
    <location>
        <begin position="122"/>
        <end position="139"/>
    </location>
</feature>
<keyword evidence="1" id="KW-1133">Transmembrane helix</keyword>
<accession>A0A1H1TLI6</accession>
<feature type="transmembrane region" description="Helical" evidence="1">
    <location>
        <begin position="62"/>
        <end position="80"/>
    </location>
</feature>
<evidence type="ECO:0000313" key="2">
    <source>
        <dbReference type="EMBL" id="SDS61042.1"/>
    </source>
</evidence>
<dbReference type="Proteomes" id="UP000198983">
    <property type="component" value="Chromosome I"/>
</dbReference>
<dbReference type="EMBL" id="LT629732">
    <property type="protein sequence ID" value="SDS61042.1"/>
    <property type="molecule type" value="Genomic_DNA"/>
</dbReference>
<keyword evidence="3" id="KW-1185">Reference proteome</keyword>
<feature type="transmembrane region" description="Helical" evidence="1">
    <location>
        <begin position="173"/>
        <end position="194"/>
    </location>
</feature>
<feature type="transmembrane region" description="Helical" evidence="1">
    <location>
        <begin position="145"/>
        <end position="166"/>
    </location>
</feature>
<proteinExistence type="predicted"/>
<feature type="transmembrane region" description="Helical" evidence="1">
    <location>
        <begin position="92"/>
        <end position="115"/>
    </location>
</feature>
<keyword evidence="1" id="KW-0472">Membrane</keyword>
<reference evidence="2 3" key="1">
    <citation type="submission" date="2016-10" db="EMBL/GenBank/DDBJ databases">
        <authorList>
            <person name="de Groot N.N."/>
        </authorList>
    </citation>
    <scope>NUCLEOTIDE SEQUENCE [LARGE SCALE GENOMIC DNA]</scope>
    <source>
        <strain evidence="2 3">DSM 22024</strain>
    </source>
</reference>
<feature type="transmembrane region" description="Helical" evidence="1">
    <location>
        <begin position="206"/>
        <end position="224"/>
    </location>
</feature>
<gene>
    <name evidence="2" type="ORF">SAMN04489717_3249</name>
</gene>
<protein>
    <submittedName>
        <fullName evidence="2">GPR1/FUN34/yaaH family protein</fullName>
    </submittedName>
</protein>
<dbReference type="AlphaFoldDB" id="A0A1H1TLI6"/>
<evidence type="ECO:0000313" key="3">
    <source>
        <dbReference type="Proteomes" id="UP000198983"/>
    </source>
</evidence>
<name>A0A1H1TLI6_9ACTN</name>
<keyword evidence="1" id="KW-0812">Transmembrane</keyword>
<organism evidence="2 3">
    <name type="scientific">Actinopolymorpha singaporensis</name>
    <dbReference type="NCBI Taxonomy" id="117157"/>
    <lineage>
        <taxon>Bacteria</taxon>
        <taxon>Bacillati</taxon>
        <taxon>Actinomycetota</taxon>
        <taxon>Actinomycetes</taxon>
        <taxon>Propionibacteriales</taxon>
        <taxon>Actinopolymorphaceae</taxon>
        <taxon>Actinopolymorpha</taxon>
    </lineage>
</organism>